<feature type="compositionally biased region" description="Low complexity" evidence="10">
    <location>
        <begin position="124"/>
        <end position="139"/>
    </location>
</feature>
<keyword evidence="2 9" id="KW-0813">Transport</keyword>
<comment type="similarity">
    <text evidence="9">Belongs to the TatB family.</text>
</comment>
<evidence type="ECO:0000256" key="7">
    <source>
        <dbReference type="ARBA" id="ARBA00023010"/>
    </source>
</evidence>
<keyword evidence="12" id="KW-1185">Reference proteome</keyword>
<feature type="region of interest" description="Disordered" evidence="10">
    <location>
        <begin position="93"/>
        <end position="161"/>
    </location>
</feature>
<evidence type="ECO:0000256" key="4">
    <source>
        <dbReference type="ARBA" id="ARBA00022692"/>
    </source>
</evidence>
<dbReference type="HAMAP" id="MF_00237">
    <property type="entry name" value="TatB"/>
    <property type="match status" value="1"/>
</dbReference>
<comment type="subcellular location">
    <subcellularLocation>
        <location evidence="9">Cell membrane</location>
        <topology evidence="9">Single-pass membrane protein</topology>
    </subcellularLocation>
    <subcellularLocation>
        <location evidence="1">Membrane</location>
        <topology evidence="1">Single-pass membrane protein</topology>
    </subcellularLocation>
</comment>
<keyword evidence="6 9" id="KW-1133">Transmembrane helix</keyword>
<proteinExistence type="inferred from homology"/>
<evidence type="ECO:0000256" key="8">
    <source>
        <dbReference type="ARBA" id="ARBA00023136"/>
    </source>
</evidence>
<keyword evidence="5 9" id="KW-0653">Protein transport</keyword>
<organism evidence="11 12">
    <name type="scientific">Paroceanicella profunda</name>
    <dbReference type="NCBI Taxonomy" id="2579971"/>
    <lineage>
        <taxon>Bacteria</taxon>
        <taxon>Pseudomonadati</taxon>
        <taxon>Pseudomonadota</taxon>
        <taxon>Alphaproteobacteria</taxon>
        <taxon>Rhodobacterales</taxon>
        <taxon>Paracoccaceae</taxon>
        <taxon>Paroceanicella</taxon>
    </lineage>
</organism>
<dbReference type="InterPro" id="IPR003369">
    <property type="entry name" value="TatA/B/E"/>
</dbReference>
<dbReference type="KEGG" id="ppru:FDP22_14410"/>
<evidence type="ECO:0000256" key="1">
    <source>
        <dbReference type="ARBA" id="ARBA00004167"/>
    </source>
</evidence>
<evidence type="ECO:0000256" key="10">
    <source>
        <dbReference type="SAM" id="MobiDB-lite"/>
    </source>
</evidence>
<evidence type="ECO:0000256" key="2">
    <source>
        <dbReference type="ARBA" id="ARBA00022448"/>
    </source>
</evidence>
<dbReference type="Gene3D" id="1.20.5.3310">
    <property type="match status" value="1"/>
</dbReference>
<evidence type="ECO:0000256" key="6">
    <source>
        <dbReference type="ARBA" id="ARBA00022989"/>
    </source>
</evidence>
<dbReference type="InterPro" id="IPR018448">
    <property type="entry name" value="TatB"/>
</dbReference>
<evidence type="ECO:0000256" key="9">
    <source>
        <dbReference type="HAMAP-Rule" id="MF_00237"/>
    </source>
</evidence>
<protein>
    <recommendedName>
        <fullName evidence="9">Sec-independent protein translocase protein TatB</fullName>
    </recommendedName>
</protein>
<accession>A0A5B8FZP8</accession>
<evidence type="ECO:0000256" key="3">
    <source>
        <dbReference type="ARBA" id="ARBA00022475"/>
    </source>
</evidence>
<dbReference type="OrthoDB" id="7206969at2"/>
<dbReference type="GO" id="GO:0008320">
    <property type="term" value="F:protein transmembrane transporter activity"/>
    <property type="evidence" value="ECO:0007669"/>
    <property type="project" value="UniProtKB-UniRule"/>
</dbReference>
<feature type="compositionally biased region" description="Low complexity" evidence="10">
    <location>
        <begin position="93"/>
        <end position="107"/>
    </location>
</feature>
<gene>
    <name evidence="9 11" type="primary">tatB</name>
    <name evidence="11" type="ORF">FDP22_14410</name>
</gene>
<dbReference type="RefSeq" id="WP_138574736.1">
    <property type="nucleotide sequence ID" value="NZ_CP040818.1"/>
</dbReference>
<name>A0A5B8FZP8_9RHOB</name>
<comment type="function">
    <text evidence="9">Part of the twin-arginine translocation (Tat) system that transports large folded proteins containing a characteristic twin-arginine motif in their signal peptide across membranes. Together with TatC, TatB is part of a receptor directly interacting with Tat signal peptides. TatB may form an oligomeric binding site that transiently accommodates folded Tat precursor proteins before their translocation.</text>
</comment>
<sequence>MFDIGWSELLVIGVLALLVVGPKDLPRMFHTVGQYVGKARGMAREFQRSMEDAAREAGMEDVAKAARSVQDVGRIAKGGTAGMAKFGIDKATKPVAAATTAKTTQDPAPEPEPAAAAPMPPAAATPAPAAATFADAAPAPADPPAREAAAQQPPGPGGNAS</sequence>
<dbReference type="PRINTS" id="PR01506">
    <property type="entry name" value="TATBPROTEIN"/>
</dbReference>
<dbReference type="GO" id="GO:0043953">
    <property type="term" value="P:protein transport by the Tat complex"/>
    <property type="evidence" value="ECO:0007669"/>
    <property type="project" value="UniProtKB-UniRule"/>
</dbReference>
<reference evidence="11 12" key="1">
    <citation type="submission" date="2019-06" db="EMBL/GenBank/DDBJ databases">
        <title>Genome sequence of Rhodobacteraceae bacterium D4M1.</title>
        <authorList>
            <person name="Cao J."/>
        </authorList>
    </citation>
    <scope>NUCLEOTIDE SEQUENCE [LARGE SCALE GENOMIC DNA]</scope>
    <source>
        <strain evidence="11 12">D4M1</strain>
    </source>
</reference>
<dbReference type="PANTHER" id="PTHR33162:SF1">
    <property type="entry name" value="SEC-INDEPENDENT PROTEIN TRANSLOCASE PROTEIN TATA, CHLOROPLASTIC"/>
    <property type="match status" value="1"/>
</dbReference>
<dbReference type="EMBL" id="CP040818">
    <property type="protein sequence ID" value="QDL92870.1"/>
    <property type="molecule type" value="Genomic_DNA"/>
</dbReference>
<evidence type="ECO:0000313" key="12">
    <source>
        <dbReference type="Proteomes" id="UP000305888"/>
    </source>
</evidence>
<keyword evidence="7 9" id="KW-0811">Translocation</keyword>
<keyword evidence="4 9" id="KW-0812">Transmembrane</keyword>
<comment type="subunit">
    <text evidence="9">The Tat system comprises two distinct complexes: a TatABC complex, containing multiple copies of TatA, TatB and TatC subunits, and a separate TatA complex, containing only TatA subunits. Substrates initially bind to the TatABC complex, which probably triggers association of the separate TatA complex to form the active translocon.</text>
</comment>
<keyword evidence="8 9" id="KW-0472">Membrane</keyword>
<dbReference type="AlphaFoldDB" id="A0A5B8FZP8"/>
<dbReference type="Proteomes" id="UP000305888">
    <property type="component" value="Chromosome"/>
</dbReference>
<dbReference type="GO" id="GO:0033281">
    <property type="term" value="C:TAT protein transport complex"/>
    <property type="evidence" value="ECO:0007669"/>
    <property type="project" value="UniProtKB-UniRule"/>
</dbReference>
<evidence type="ECO:0000313" key="11">
    <source>
        <dbReference type="EMBL" id="QDL92870.1"/>
    </source>
</evidence>
<evidence type="ECO:0000256" key="5">
    <source>
        <dbReference type="ARBA" id="ARBA00022927"/>
    </source>
</evidence>
<dbReference type="Pfam" id="PF02416">
    <property type="entry name" value="TatA_B_E"/>
    <property type="match status" value="1"/>
</dbReference>
<dbReference type="PANTHER" id="PTHR33162">
    <property type="entry name" value="SEC-INDEPENDENT PROTEIN TRANSLOCASE PROTEIN TATA, CHLOROPLASTIC"/>
    <property type="match status" value="1"/>
</dbReference>
<keyword evidence="3 9" id="KW-1003">Cell membrane</keyword>
<feature type="compositionally biased region" description="Pro residues" evidence="10">
    <location>
        <begin position="108"/>
        <end position="123"/>
    </location>
</feature>
<dbReference type="NCBIfam" id="TIGR01410">
    <property type="entry name" value="tatB"/>
    <property type="match status" value="1"/>
</dbReference>